<dbReference type="EMBL" id="CP022657">
    <property type="protein sequence ID" value="ASS76832.1"/>
    <property type="molecule type" value="Genomic_DNA"/>
</dbReference>
<evidence type="ECO:0000313" key="1">
    <source>
        <dbReference type="EMBL" id="ASS76832.1"/>
    </source>
</evidence>
<accession>A0A223D5G2</accession>
<dbReference type="KEGG" id="tab:CIG75_19050"/>
<protein>
    <submittedName>
        <fullName evidence="1">Uncharacterized protein</fullName>
    </submittedName>
</protein>
<sequence>MTMLGIFVAVVAGGMLFGIGVEVGNRSERNRLLNATNYKPAIRITPNSTINLDDLRGWLAEHGVDLQQPEPPTIEVADMLPYHQHIALAQSHIDDALDHYPVDSIENRILNDCIKTMQCVIEMEPEESEVSA</sequence>
<name>A0A223D5G2_9BACL</name>
<dbReference type="AlphaFoldDB" id="A0A223D5G2"/>
<keyword evidence="2" id="KW-1185">Reference proteome</keyword>
<dbReference type="RefSeq" id="WP_094238059.1">
    <property type="nucleotide sequence ID" value="NZ_CP022657.1"/>
</dbReference>
<evidence type="ECO:0000313" key="2">
    <source>
        <dbReference type="Proteomes" id="UP000214688"/>
    </source>
</evidence>
<organism evidence="1 2">
    <name type="scientific">Tumebacillus algifaecis</name>
    <dbReference type="NCBI Taxonomy" id="1214604"/>
    <lineage>
        <taxon>Bacteria</taxon>
        <taxon>Bacillati</taxon>
        <taxon>Bacillota</taxon>
        <taxon>Bacilli</taxon>
        <taxon>Bacillales</taxon>
        <taxon>Alicyclobacillaceae</taxon>
        <taxon>Tumebacillus</taxon>
    </lineage>
</organism>
<dbReference type="Proteomes" id="UP000214688">
    <property type="component" value="Chromosome"/>
</dbReference>
<gene>
    <name evidence="1" type="ORF">CIG75_19050</name>
</gene>
<reference evidence="1 2" key="1">
    <citation type="journal article" date="2015" name="Int. J. Syst. Evol. Microbiol.">
        <title>Tumebacillus algifaecis sp. nov., isolated from decomposing algal scum.</title>
        <authorList>
            <person name="Wu Y.F."/>
            <person name="Zhang B."/>
            <person name="Xing P."/>
            <person name="Wu Q.L."/>
            <person name="Liu S.J."/>
        </authorList>
    </citation>
    <scope>NUCLEOTIDE SEQUENCE [LARGE SCALE GENOMIC DNA]</scope>
    <source>
        <strain evidence="1 2">THMBR28</strain>
    </source>
</reference>
<proteinExistence type="predicted"/>